<protein>
    <recommendedName>
        <fullName evidence="1">DUF6242 domain-containing protein</fullName>
    </recommendedName>
</protein>
<evidence type="ECO:0000259" key="1">
    <source>
        <dbReference type="Pfam" id="PF25852"/>
    </source>
</evidence>
<accession>A0A383BG77</accession>
<evidence type="ECO:0000313" key="2">
    <source>
        <dbReference type="EMBL" id="SVE19137.1"/>
    </source>
</evidence>
<dbReference type="SUPFAM" id="SSF110296">
    <property type="entry name" value="Oligoxyloglucan reducing end-specific cellobiohydrolase"/>
    <property type="match status" value="1"/>
</dbReference>
<dbReference type="EMBL" id="UINC01200309">
    <property type="protein sequence ID" value="SVE19137.1"/>
    <property type="molecule type" value="Genomic_DNA"/>
</dbReference>
<sequence>DNVTSGVSPYPPIGNYIFRGVAFGNSTFVAVGQSGKIIRSTDNGATWNNSTSGFSGGYLYGVTFGNNTFVAVGSGGTILTSPDGITWTTRTSGTSNNLYGVTFGD</sequence>
<feature type="non-terminal residue" evidence="2">
    <location>
        <position position="1"/>
    </location>
</feature>
<dbReference type="Pfam" id="PF25852">
    <property type="entry name" value="DUF6242_C"/>
    <property type="match status" value="1"/>
</dbReference>
<dbReference type="InterPro" id="IPR015943">
    <property type="entry name" value="WD40/YVTN_repeat-like_dom_sf"/>
</dbReference>
<dbReference type="InterPro" id="IPR058667">
    <property type="entry name" value="DUF6242_C"/>
</dbReference>
<proteinExistence type="predicted"/>
<organism evidence="2">
    <name type="scientific">marine metagenome</name>
    <dbReference type="NCBI Taxonomy" id="408172"/>
    <lineage>
        <taxon>unclassified sequences</taxon>
        <taxon>metagenomes</taxon>
        <taxon>ecological metagenomes</taxon>
    </lineage>
</organism>
<dbReference type="Gene3D" id="2.130.10.10">
    <property type="entry name" value="YVTN repeat-like/Quinoprotein amine dehydrogenase"/>
    <property type="match status" value="1"/>
</dbReference>
<dbReference type="AlphaFoldDB" id="A0A383BG77"/>
<reference evidence="2" key="1">
    <citation type="submission" date="2018-05" db="EMBL/GenBank/DDBJ databases">
        <authorList>
            <person name="Lanie J.A."/>
            <person name="Ng W.-L."/>
            <person name="Kazmierczak K.M."/>
            <person name="Andrzejewski T.M."/>
            <person name="Davidsen T.M."/>
            <person name="Wayne K.J."/>
            <person name="Tettelin H."/>
            <person name="Glass J.I."/>
            <person name="Rusch D."/>
            <person name="Podicherti R."/>
            <person name="Tsui H.-C.T."/>
            <person name="Winkler M.E."/>
        </authorList>
    </citation>
    <scope>NUCLEOTIDE SEQUENCE</scope>
</reference>
<feature type="domain" description="DUF6242" evidence="1">
    <location>
        <begin position="21"/>
        <end position="101"/>
    </location>
</feature>
<name>A0A383BG77_9ZZZZ</name>
<gene>
    <name evidence="2" type="ORF">METZ01_LOCUS471991</name>
</gene>